<evidence type="ECO:0000256" key="5">
    <source>
        <dbReference type="ARBA" id="ARBA00022630"/>
    </source>
</evidence>
<dbReference type="InterPro" id="IPR036155">
    <property type="entry name" value="Crypto/Photolyase_N_sf"/>
</dbReference>
<dbReference type="AlphaFoldDB" id="A0A423PL83"/>
<dbReference type="Gene3D" id="1.10.579.10">
    <property type="entry name" value="DNA Cyclobutane Dipyrimidine Photolyase, subunit A, domain 3"/>
    <property type="match status" value="1"/>
</dbReference>
<dbReference type="InterPro" id="IPR036134">
    <property type="entry name" value="Crypto/Photolyase_FAD-like_sf"/>
</dbReference>
<dbReference type="PANTHER" id="PTHR11455">
    <property type="entry name" value="CRYPTOCHROME"/>
    <property type="match status" value="1"/>
</dbReference>
<evidence type="ECO:0000256" key="11">
    <source>
        <dbReference type="ARBA" id="ARBA00083107"/>
    </source>
</evidence>
<keyword evidence="6 12" id="KW-0274">FAD</keyword>
<dbReference type="GO" id="GO:0003904">
    <property type="term" value="F:deoxyribodipyrimidine photo-lyase activity"/>
    <property type="evidence" value="ECO:0007669"/>
    <property type="project" value="UniProtKB-EC"/>
</dbReference>
<dbReference type="EC" id="4.1.99.3" evidence="3"/>
<sequence>MKQRAIVWFRRDFRLADNPALRAAVDGDFDGIIPVFIHAPDEEGDWAPGGAQRVWQHESLAALADALEAIGSRLVIRQGPTQSTLDDLIDESGAGAVFWNRLYEPGLVRRDADIESHLGQAYPELEVRHFQADLLHEPWTVETQAGKPYKVFTPFWRTISERSIRQPKARPSQLPAVWSRIGSCDLADLGLRPAKDWTTTILEHWTPGEDGAQARLETFLEDTVDNYDNDRDRPAVHGTSYLSPHLHWGEISPFQVMHRAEEWLSEQSGGAIHEHIQSFQSEIGWREFSRHVLYHFPDTPDEPLDDRFKAFPWETPDTAFDDWKAGMTGIPMVDAGMRELYATGYMHNRLRMTVASFLTKNLRIAWQHGERWFWDTLFDADLGNNTLGWQWAAGCGADAAPFFRIFNPARQGERFDKNGDYVRRWVPELAELSNKHLQEPWNAPDKALEAAGVVLGKTYPKPVVDLKASRREALEAFEQVKN</sequence>
<dbReference type="SUPFAM" id="SSF52425">
    <property type="entry name" value="Cryptochrome/photolyase, N-terminal domain"/>
    <property type="match status" value="1"/>
</dbReference>
<evidence type="ECO:0000256" key="12">
    <source>
        <dbReference type="PIRSR" id="PIRSR602081-1"/>
    </source>
</evidence>
<evidence type="ECO:0000256" key="4">
    <source>
        <dbReference type="ARBA" id="ARBA00014046"/>
    </source>
</evidence>
<evidence type="ECO:0000313" key="17">
    <source>
        <dbReference type="Proteomes" id="UP000285310"/>
    </source>
</evidence>
<keyword evidence="7 14" id="KW-0157">Chromophore</keyword>
<dbReference type="OrthoDB" id="9772484at2"/>
<dbReference type="EMBL" id="AYKG01000036">
    <property type="protein sequence ID" value="ROO26360.1"/>
    <property type="molecule type" value="Genomic_DNA"/>
</dbReference>
<evidence type="ECO:0000259" key="15">
    <source>
        <dbReference type="PROSITE" id="PS51645"/>
    </source>
</evidence>
<dbReference type="Pfam" id="PF00875">
    <property type="entry name" value="DNA_photolyase"/>
    <property type="match status" value="1"/>
</dbReference>
<evidence type="ECO:0000256" key="1">
    <source>
        <dbReference type="ARBA" id="ARBA00001932"/>
    </source>
</evidence>
<dbReference type="Gene3D" id="3.40.50.620">
    <property type="entry name" value="HUPs"/>
    <property type="match status" value="1"/>
</dbReference>
<comment type="similarity">
    <text evidence="14">Belongs to the DNA photolyase family.</text>
</comment>
<feature type="domain" description="Photolyase/cryptochrome alpha/beta" evidence="15">
    <location>
        <begin position="3"/>
        <end position="135"/>
    </location>
</feature>
<dbReference type="PANTHER" id="PTHR11455:SF9">
    <property type="entry name" value="CRYPTOCHROME CIRCADIAN CLOCK 5 ISOFORM X1"/>
    <property type="match status" value="1"/>
</dbReference>
<evidence type="ECO:0000256" key="14">
    <source>
        <dbReference type="RuleBase" id="RU004182"/>
    </source>
</evidence>
<gene>
    <name evidence="16" type="ORF">SAJA_11455</name>
</gene>
<dbReference type="RefSeq" id="WP_123658777.1">
    <property type="nucleotide sequence ID" value="NZ_AYKG01000036.1"/>
</dbReference>
<protein>
    <recommendedName>
        <fullName evidence="4">Deoxyribodipyrimidine photo-lyase</fullName>
        <ecNumber evidence="3">4.1.99.3</ecNumber>
    </recommendedName>
    <alternativeName>
        <fullName evidence="8">DNA photolyase</fullName>
    </alternativeName>
    <alternativeName>
        <fullName evidence="11">Photoreactivating enzyme</fullName>
    </alternativeName>
</protein>
<dbReference type="PRINTS" id="PR00147">
    <property type="entry name" value="DNAPHOTLYASE"/>
</dbReference>
<evidence type="ECO:0000256" key="3">
    <source>
        <dbReference type="ARBA" id="ARBA00013149"/>
    </source>
</evidence>
<dbReference type="InterPro" id="IPR018394">
    <property type="entry name" value="DNA_photolyase_1_CS_C"/>
</dbReference>
<evidence type="ECO:0000256" key="8">
    <source>
        <dbReference type="ARBA" id="ARBA00031671"/>
    </source>
</evidence>
<comment type="cofactor">
    <cofactor evidence="12">
        <name>FAD</name>
        <dbReference type="ChEBI" id="CHEBI:57692"/>
    </cofactor>
    <text evidence="12">Binds 1 FAD per subunit.</text>
</comment>
<comment type="function">
    <text evidence="10">Involved in repair of UV radiation-induced DNA damage. Catalyzes the light-dependent monomerization (300-600 nm) of cyclobutyl pyrimidine dimers (in cis-syn configuration), which are formed between adjacent bases on the same DNA strand upon exposure to ultraviolet radiation.</text>
</comment>
<accession>A0A423PL83</accession>
<keyword evidence="17" id="KW-1185">Reference proteome</keyword>
<organism evidence="16 17">
    <name type="scientific">Salinisphaera japonica YTM-1</name>
    <dbReference type="NCBI Taxonomy" id="1209778"/>
    <lineage>
        <taxon>Bacteria</taxon>
        <taxon>Pseudomonadati</taxon>
        <taxon>Pseudomonadota</taxon>
        <taxon>Gammaproteobacteria</taxon>
        <taxon>Salinisphaerales</taxon>
        <taxon>Salinisphaeraceae</taxon>
        <taxon>Salinisphaera</taxon>
    </lineage>
</organism>
<evidence type="ECO:0000256" key="7">
    <source>
        <dbReference type="ARBA" id="ARBA00022991"/>
    </source>
</evidence>
<dbReference type="FunCoup" id="A0A423PL83">
    <property type="interactions" value="347"/>
</dbReference>
<dbReference type="Proteomes" id="UP000285310">
    <property type="component" value="Unassembled WGS sequence"/>
</dbReference>
<feature type="binding site" evidence="12">
    <location>
        <begin position="379"/>
        <end position="381"/>
    </location>
    <ligand>
        <name>FAD</name>
        <dbReference type="ChEBI" id="CHEBI:57692"/>
    </ligand>
</feature>
<name>A0A423PL83_9GAMM</name>
<evidence type="ECO:0000256" key="9">
    <source>
        <dbReference type="ARBA" id="ARBA00033999"/>
    </source>
</evidence>
<feature type="site" description="Electron transfer via tryptophanyl radical" evidence="13">
    <location>
        <position position="389"/>
    </location>
</feature>
<feature type="binding site" evidence="12">
    <location>
        <position position="227"/>
    </location>
    <ligand>
        <name>FAD</name>
        <dbReference type="ChEBI" id="CHEBI:57692"/>
    </ligand>
</feature>
<evidence type="ECO:0000256" key="13">
    <source>
        <dbReference type="PIRSR" id="PIRSR602081-2"/>
    </source>
</evidence>
<dbReference type="GO" id="GO:0009416">
    <property type="term" value="P:response to light stimulus"/>
    <property type="evidence" value="ECO:0007669"/>
    <property type="project" value="TreeGrafter"/>
</dbReference>
<proteinExistence type="inferred from homology"/>
<reference evidence="16 17" key="1">
    <citation type="submission" date="2013-10" db="EMBL/GenBank/DDBJ databases">
        <title>Salinisphaera japonica YTM-1 Genome Sequencing.</title>
        <authorList>
            <person name="Lai Q."/>
            <person name="Li C."/>
            <person name="Shao Z."/>
        </authorList>
    </citation>
    <scope>NUCLEOTIDE SEQUENCE [LARGE SCALE GENOMIC DNA]</scope>
    <source>
        <strain evidence="16 17">YTM-1</strain>
    </source>
</reference>
<comment type="similarity">
    <text evidence="2">Belongs to the DNA photolyase class-1 family.</text>
</comment>
<dbReference type="FunFam" id="1.10.579.10:FF:000003">
    <property type="entry name" value="Deoxyribodipyrimidine photo-lyase"/>
    <property type="match status" value="1"/>
</dbReference>
<dbReference type="InterPro" id="IPR002081">
    <property type="entry name" value="Cryptochrome/DNA_photolyase_1"/>
</dbReference>
<evidence type="ECO:0000313" key="16">
    <source>
        <dbReference type="EMBL" id="ROO26360.1"/>
    </source>
</evidence>
<dbReference type="InterPro" id="IPR005101">
    <property type="entry name" value="Cryptochr/Photolyase_FAD-bd"/>
</dbReference>
<dbReference type="InterPro" id="IPR006050">
    <property type="entry name" value="DNA_photolyase_N"/>
</dbReference>
<feature type="site" description="Electron transfer via tryptophanyl radical" evidence="13">
    <location>
        <position position="313"/>
    </location>
</feature>
<comment type="cofactor">
    <cofactor evidence="1">
        <name>(6R)-5,10-methylene-5,6,7,8-tetrahydrofolate</name>
        <dbReference type="ChEBI" id="CHEBI:15636"/>
    </cofactor>
</comment>
<feature type="binding site" evidence="12">
    <location>
        <position position="279"/>
    </location>
    <ligand>
        <name>FAD</name>
        <dbReference type="ChEBI" id="CHEBI:57692"/>
    </ligand>
</feature>
<dbReference type="InParanoid" id="A0A423PL83"/>
<dbReference type="SUPFAM" id="SSF48173">
    <property type="entry name" value="Cryptochrome/photolyase FAD-binding domain"/>
    <property type="match status" value="1"/>
</dbReference>
<dbReference type="InterPro" id="IPR014729">
    <property type="entry name" value="Rossmann-like_a/b/a_fold"/>
</dbReference>
<dbReference type="Pfam" id="PF03441">
    <property type="entry name" value="FAD_binding_7"/>
    <property type="match status" value="1"/>
</dbReference>
<dbReference type="GO" id="GO:0000719">
    <property type="term" value="P:photoreactive repair"/>
    <property type="evidence" value="ECO:0007669"/>
    <property type="project" value="UniProtKB-ARBA"/>
</dbReference>
<evidence type="ECO:0000256" key="10">
    <source>
        <dbReference type="ARBA" id="ARBA00059220"/>
    </source>
</evidence>
<dbReference type="GO" id="GO:0071949">
    <property type="term" value="F:FAD binding"/>
    <property type="evidence" value="ECO:0007669"/>
    <property type="project" value="TreeGrafter"/>
</dbReference>
<feature type="binding site" evidence="12">
    <location>
        <begin position="239"/>
        <end position="243"/>
    </location>
    <ligand>
        <name>FAD</name>
        <dbReference type="ChEBI" id="CHEBI:57692"/>
    </ligand>
</feature>
<dbReference type="PROSITE" id="PS51645">
    <property type="entry name" value="PHR_CRY_ALPHA_BETA"/>
    <property type="match status" value="1"/>
</dbReference>
<evidence type="ECO:0000256" key="2">
    <source>
        <dbReference type="ARBA" id="ARBA00005862"/>
    </source>
</evidence>
<keyword evidence="5 12" id="KW-0285">Flavoprotein</keyword>
<dbReference type="PROSITE" id="PS00394">
    <property type="entry name" value="DNA_PHOTOLYASES_1_1"/>
    <property type="match status" value="1"/>
</dbReference>
<comment type="catalytic activity">
    <reaction evidence="9">
        <text>cyclobutadipyrimidine (in DNA) = 2 pyrimidine residues (in DNA).</text>
        <dbReference type="EC" id="4.1.99.3"/>
    </reaction>
</comment>
<dbReference type="Gene3D" id="1.25.40.80">
    <property type="match status" value="1"/>
</dbReference>
<comment type="caution">
    <text evidence="16">The sequence shown here is derived from an EMBL/GenBank/DDBJ whole genome shotgun (WGS) entry which is preliminary data.</text>
</comment>
<feature type="site" description="Electron transfer via tryptophanyl radical" evidence="13">
    <location>
        <position position="366"/>
    </location>
</feature>
<keyword evidence="16" id="KW-0456">Lyase</keyword>
<evidence type="ECO:0000256" key="6">
    <source>
        <dbReference type="ARBA" id="ARBA00022827"/>
    </source>
</evidence>
<dbReference type="GO" id="GO:0003677">
    <property type="term" value="F:DNA binding"/>
    <property type="evidence" value="ECO:0007669"/>
    <property type="project" value="TreeGrafter"/>
</dbReference>